<comment type="function">
    <text evidence="2">May be involved in the metabolism of insect hormones and in the breakdown of synthetic insecticides.</text>
</comment>
<keyword evidence="12 15" id="KW-0503">Monooxygenase</keyword>
<dbReference type="GO" id="GO:0005506">
    <property type="term" value="F:iron ion binding"/>
    <property type="evidence" value="ECO:0007669"/>
    <property type="project" value="InterPro"/>
</dbReference>
<dbReference type="OrthoDB" id="1470350at2759"/>
<dbReference type="PRINTS" id="PR00385">
    <property type="entry name" value="P450"/>
</dbReference>
<evidence type="ECO:0000256" key="8">
    <source>
        <dbReference type="ARBA" id="ARBA00022824"/>
    </source>
</evidence>
<keyword evidence="17" id="KW-1185">Reference proteome</keyword>
<reference evidence="16" key="1">
    <citation type="submission" date="2022-01" db="EMBL/GenBank/DDBJ databases">
        <authorList>
            <person name="King R."/>
        </authorList>
    </citation>
    <scope>NUCLEOTIDE SEQUENCE</scope>
</reference>
<evidence type="ECO:0000256" key="3">
    <source>
        <dbReference type="ARBA" id="ARBA00004174"/>
    </source>
</evidence>
<dbReference type="GO" id="GO:0016705">
    <property type="term" value="F:oxidoreductase activity, acting on paired donors, with incorporation or reduction of molecular oxygen"/>
    <property type="evidence" value="ECO:0007669"/>
    <property type="project" value="InterPro"/>
</dbReference>
<dbReference type="GO" id="GO:0004497">
    <property type="term" value="F:monooxygenase activity"/>
    <property type="evidence" value="ECO:0007669"/>
    <property type="project" value="UniProtKB-KW"/>
</dbReference>
<comment type="similarity">
    <text evidence="5 15">Belongs to the cytochrome P450 family.</text>
</comment>
<evidence type="ECO:0000256" key="4">
    <source>
        <dbReference type="ARBA" id="ARBA00004406"/>
    </source>
</evidence>
<dbReference type="SUPFAM" id="SSF48264">
    <property type="entry name" value="Cytochrome P450"/>
    <property type="match status" value="1"/>
</dbReference>
<dbReference type="InterPro" id="IPR001128">
    <property type="entry name" value="Cyt_P450"/>
</dbReference>
<evidence type="ECO:0000256" key="2">
    <source>
        <dbReference type="ARBA" id="ARBA00003690"/>
    </source>
</evidence>
<evidence type="ECO:0000256" key="14">
    <source>
        <dbReference type="PIRSR" id="PIRSR602401-1"/>
    </source>
</evidence>
<dbReference type="InterPro" id="IPR050196">
    <property type="entry name" value="Cytochrome_P450_Monoox"/>
</dbReference>
<evidence type="ECO:0000256" key="5">
    <source>
        <dbReference type="ARBA" id="ARBA00010617"/>
    </source>
</evidence>
<dbReference type="Proteomes" id="UP001153712">
    <property type="component" value="Chromosome 2"/>
</dbReference>
<keyword evidence="6 14" id="KW-0349">Heme</keyword>
<dbReference type="CDD" id="cd20628">
    <property type="entry name" value="CYP4"/>
    <property type="match status" value="1"/>
</dbReference>
<evidence type="ECO:0000256" key="11">
    <source>
        <dbReference type="ARBA" id="ARBA00023004"/>
    </source>
</evidence>
<evidence type="ECO:0000256" key="6">
    <source>
        <dbReference type="ARBA" id="ARBA00022617"/>
    </source>
</evidence>
<gene>
    <name evidence="16" type="ORF">PHYEVI_LOCUS5111</name>
</gene>
<dbReference type="InterPro" id="IPR036396">
    <property type="entry name" value="Cyt_P450_sf"/>
</dbReference>
<organism evidence="16 17">
    <name type="scientific">Phyllotreta striolata</name>
    <name type="common">Striped flea beetle</name>
    <name type="synonym">Crioceris striolata</name>
    <dbReference type="NCBI Taxonomy" id="444603"/>
    <lineage>
        <taxon>Eukaryota</taxon>
        <taxon>Metazoa</taxon>
        <taxon>Ecdysozoa</taxon>
        <taxon>Arthropoda</taxon>
        <taxon>Hexapoda</taxon>
        <taxon>Insecta</taxon>
        <taxon>Pterygota</taxon>
        <taxon>Neoptera</taxon>
        <taxon>Endopterygota</taxon>
        <taxon>Coleoptera</taxon>
        <taxon>Polyphaga</taxon>
        <taxon>Cucujiformia</taxon>
        <taxon>Chrysomeloidea</taxon>
        <taxon>Chrysomelidae</taxon>
        <taxon>Galerucinae</taxon>
        <taxon>Alticini</taxon>
        <taxon>Phyllotreta</taxon>
    </lineage>
</organism>
<dbReference type="GO" id="GO:0020037">
    <property type="term" value="F:heme binding"/>
    <property type="evidence" value="ECO:0007669"/>
    <property type="project" value="InterPro"/>
</dbReference>
<accession>A0A9N9TMK4</accession>
<evidence type="ECO:0000256" key="9">
    <source>
        <dbReference type="ARBA" id="ARBA00022848"/>
    </source>
</evidence>
<comment type="subcellular location">
    <subcellularLocation>
        <location evidence="4">Endoplasmic reticulum membrane</location>
        <topology evidence="4">Peripheral membrane protein</topology>
    </subcellularLocation>
    <subcellularLocation>
        <location evidence="3">Microsome membrane</location>
        <topology evidence="3">Peripheral membrane protein</topology>
    </subcellularLocation>
</comment>
<evidence type="ECO:0000256" key="7">
    <source>
        <dbReference type="ARBA" id="ARBA00022723"/>
    </source>
</evidence>
<feature type="binding site" description="axial binding residue" evidence="14">
    <location>
        <position position="451"/>
    </location>
    <ligand>
        <name>heme</name>
        <dbReference type="ChEBI" id="CHEBI:30413"/>
    </ligand>
    <ligandPart>
        <name>Fe</name>
        <dbReference type="ChEBI" id="CHEBI:18248"/>
    </ligandPart>
</feature>
<dbReference type="GO" id="GO:0005789">
    <property type="term" value="C:endoplasmic reticulum membrane"/>
    <property type="evidence" value="ECO:0007669"/>
    <property type="project" value="UniProtKB-SubCell"/>
</dbReference>
<keyword evidence="9" id="KW-0492">Microsome</keyword>
<evidence type="ECO:0008006" key="18">
    <source>
        <dbReference type="Google" id="ProtNLM"/>
    </source>
</evidence>
<proteinExistence type="inferred from homology"/>
<dbReference type="Gene3D" id="1.10.630.10">
    <property type="entry name" value="Cytochrome P450"/>
    <property type="match status" value="1"/>
</dbReference>
<evidence type="ECO:0000256" key="1">
    <source>
        <dbReference type="ARBA" id="ARBA00001971"/>
    </source>
</evidence>
<keyword evidence="8" id="KW-0256">Endoplasmic reticulum</keyword>
<dbReference type="PRINTS" id="PR00463">
    <property type="entry name" value="EP450I"/>
</dbReference>
<keyword evidence="11 14" id="KW-0408">Iron</keyword>
<protein>
    <recommendedName>
        <fullName evidence="18">Cytochrome P450</fullName>
    </recommendedName>
</protein>
<keyword evidence="7 14" id="KW-0479">Metal-binding</keyword>
<evidence type="ECO:0000256" key="15">
    <source>
        <dbReference type="RuleBase" id="RU000461"/>
    </source>
</evidence>
<dbReference type="InterPro" id="IPR017972">
    <property type="entry name" value="Cyt_P450_CS"/>
</dbReference>
<dbReference type="PANTHER" id="PTHR24291:SF189">
    <property type="entry name" value="CYTOCHROME P450 4C3-RELATED"/>
    <property type="match status" value="1"/>
</dbReference>
<dbReference type="PANTHER" id="PTHR24291">
    <property type="entry name" value="CYTOCHROME P450 FAMILY 4"/>
    <property type="match status" value="1"/>
</dbReference>
<evidence type="ECO:0000313" key="16">
    <source>
        <dbReference type="EMBL" id="CAG9858724.1"/>
    </source>
</evidence>
<dbReference type="Pfam" id="PF00067">
    <property type="entry name" value="p450"/>
    <property type="match status" value="1"/>
</dbReference>
<comment type="cofactor">
    <cofactor evidence="1 14">
        <name>heme</name>
        <dbReference type="ChEBI" id="CHEBI:30413"/>
    </cofactor>
</comment>
<dbReference type="InterPro" id="IPR002401">
    <property type="entry name" value="Cyt_P450_E_grp-I"/>
</dbReference>
<evidence type="ECO:0000256" key="12">
    <source>
        <dbReference type="ARBA" id="ARBA00023033"/>
    </source>
</evidence>
<name>A0A9N9TMK4_PHYSR</name>
<dbReference type="AlphaFoldDB" id="A0A9N9TMK4"/>
<keyword evidence="10 15" id="KW-0560">Oxidoreductase</keyword>
<evidence type="ECO:0000256" key="13">
    <source>
        <dbReference type="ARBA" id="ARBA00023136"/>
    </source>
</evidence>
<evidence type="ECO:0000256" key="10">
    <source>
        <dbReference type="ARBA" id="ARBA00023002"/>
    </source>
</evidence>
<sequence>MDTVTSICCSGVLLLLLYHNFNYLRTKVKLMYYMSKLPSDTKDHPILTNFVELQNDDVTVFKKLREWSRTLGPVYNLSSTIFFPSLNISSPEAFEAIAATTKNIEKHKVYTFLNLWLGEGLLTSTGTKWHTRRKILTPAFHFSILQQFISIFNSETKRLVASLKTECDQSWINVVPHISQFTLYSIAETSMGAVLNLENEEDKKYVSSIYKVGKILYHRFMRPWLFLNFIFYYLSPSGRLCKRLVNVLHNFTNNIIEERSNTFEKFDVPSDDHSNMYSKRRKLVLLDLLLNAKLSYGIIDDEGIKDEVNTFMFEGHDTTAKSICFTLMLLANHKNYQNEVYQEIISVLGDKNEPDINDLSELKFMERVIKESLRLYPSVPFIGRTVEEDMVVEGYFIPQDTAVNIHIFDIHRNEKHWPDPEKFDPERFLPDNCNNRHPFAFVPFSAGPRNCIGQKFALLELKAVLCGILKTFILEPVDTPQSINLVPDLTIRTADNSLKVKFVLR</sequence>
<keyword evidence="13" id="KW-0472">Membrane</keyword>
<dbReference type="EMBL" id="OU900095">
    <property type="protein sequence ID" value="CAG9858724.1"/>
    <property type="molecule type" value="Genomic_DNA"/>
</dbReference>
<dbReference type="PROSITE" id="PS00086">
    <property type="entry name" value="CYTOCHROME_P450"/>
    <property type="match status" value="1"/>
</dbReference>
<evidence type="ECO:0000313" key="17">
    <source>
        <dbReference type="Proteomes" id="UP001153712"/>
    </source>
</evidence>